<comment type="caution">
    <text evidence="1">The sequence shown here is derived from an EMBL/GenBank/DDBJ whole genome shotgun (WGS) entry which is preliminary data.</text>
</comment>
<evidence type="ECO:0008006" key="3">
    <source>
        <dbReference type="Google" id="ProtNLM"/>
    </source>
</evidence>
<reference evidence="1" key="1">
    <citation type="submission" date="2022-07" db="EMBL/GenBank/DDBJ databases">
        <title>Taxonomy of Novel Oxalotrophic and Methylotrophic Bacteria.</title>
        <authorList>
            <person name="Sahin N."/>
            <person name="Tani A."/>
        </authorList>
    </citation>
    <scope>NUCLEOTIDE SEQUENCE</scope>
    <source>
        <strain evidence="1">AM327</strain>
    </source>
</reference>
<name>A0A9W6B6W5_9FLAO</name>
<dbReference type="AlphaFoldDB" id="A0A9W6B6W5"/>
<dbReference type="RefSeq" id="WP_281754501.1">
    <property type="nucleotide sequence ID" value="NZ_BRVP01000012.1"/>
</dbReference>
<accession>A0A9W6B6W5</accession>
<evidence type="ECO:0000313" key="1">
    <source>
        <dbReference type="EMBL" id="GLB52922.1"/>
    </source>
</evidence>
<dbReference type="InterPro" id="IPR046290">
    <property type="entry name" value="DUF6327"/>
</dbReference>
<organism evidence="1 2">
    <name type="scientific">Neptunitalea chrysea</name>
    <dbReference type="NCBI Taxonomy" id="1647581"/>
    <lineage>
        <taxon>Bacteria</taxon>
        <taxon>Pseudomonadati</taxon>
        <taxon>Bacteroidota</taxon>
        <taxon>Flavobacteriia</taxon>
        <taxon>Flavobacteriales</taxon>
        <taxon>Flavobacteriaceae</taxon>
        <taxon>Neptunitalea</taxon>
    </lineage>
</organism>
<proteinExistence type="predicted"/>
<dbReference type="Proteomes" id="UP001143545">
    <property type="component" value="Unassembled WGS sequence"/>
</dbReference>
<dbReference type="EMBL" id="BRVP01000012">
    <property type="protein sequence ID" value="GLB52922.1"/>
    <property type="molecule type" value="Genomic_DNA"/>
</dbReference>
<sequence length="65" mass="7697">MRVYKSFKEIDNDLAIRKLERDIALEKVKLNVTKTKDELNPIKLVSGFKGILIKYLIRYIVKKFV</sequence>
<dbReference type="Pfam" id="PF19852">
    <property type="entry name" value="DUF6327"/>
    <property type="match status" value="1"/>
</dbReference>
<protein>
    <recommendedName>
        <fullName evidence="3">Glutaminyl-tRNA synthetase</fullName>
    </recommendedName>
</protein>
<gene>
    <name evidence="1" type="ORF">NBRC110019_19620</name>
</gene>
<keyword evidence="2" id="KW-1185">Reference proteome</keyword>
<evidence type="ECO:0000313" key="2">
    <source>
        <dbReference type="Proteomes" id="UP001143545"/>
    </source>
</evidence>